<dbReference type="Pfam" id="PF03094">
    <property type="entry name" value="Mlo"/>
    <property type="match status" value="1"/>
</dbReference>
<gene>
    <name evidence="8" type="primary">MLO</name>
    <name evidence="11" type="ORF">NE237_009629</name>
</gene>
<feature type="transmembrane region" description="Helical" evidence="10">
    <location>
        <begin position="157"/>
        <end position="178"/>
    </location>
</feature>
<dbReference type="OrthoDB" id="1388414at2759"/>
<dbReference type="InterPro" id="IPR004326">
    <property type="entry name" value="Mlo"/>
</dbReference>
<evidence type="ECO:0000313" key="12">
    <source>
        <dbReference type="Proteomes" id="UP001141806"/>
    </source>
</evidence>
<evidence type="ECO:0000256" key="10">
    <source>
        <dbReference type="SAM" id="Phobius"/>
    </source>
</evidence>
<evidence type="ECO:0000256" key="8">
    <source>
        <dbReference type="RuleBase" id="RU280816"/>
    </source>
</evidence>
<evidence type="ECO:0000256" key="4">
    <source>
        <dbReference type="ARBA" id="ARBA00022821"/>
    </source>
</evidence>
<sequence length="408" mass="44984">MADSAAVTRNLEQTPTWAVASVCFGIISVSIIIEHFIHLLTQWVKKLKKKSLEEAVEKLKSELMLLGFISLILAVLRAPFSSICIPSKYADIMLPCPKIATNATNTVLKFSLTHHVKKTEIDPWHPHRLLATDTAAATATCANGKVPLITIEGIDQLHIFIFVLAATQLVCSLLTLALGRAKLLLVLGTKLEVILARMALQLTDQATVILGAPLVQPDDSLFWFSKPRFVLQVLHFTMFANAFEFAFSIWATVQFGSSTCLNYDLEIVIARLVSGVVVLIISSYITLPIYALVTQMGSNYKSAVLEEEHIASVRRWHERVKKKMKEESSSHGLLKISRPNSEMGSIRTTPLETLSSLTPAHHRSPTGLEETISPPWNEISEVEQKPGETNDPSGSMILELSALNGHDS</sequence>
<evidence type="ECO:0000256" key="6">
    <source>
        <dbReference type="ARBA" id="ARBA00023136"/>
    </source>
</evidence>
<keyword evidence="4 8" id="KW-0611">Plant defense</keyword>
<keyword evidence="7 8" id="KW-0568">Pathogenesis-related protein</keyword>
<evidence type="ECO:0000256" key="1">
    <source>
        <dbReference type="ARBA" id="ARBA00004141"/>
    </source>
</evidence>
<comment type="domain">
    <text evidence="8">The C-terminus contains a calmodulin-binding domain, which binds calmodulin in a calcium-dependent fashion.</text>
</comment>
<keyword evidence="5 8" id="KW-1133">Transmembrane helix</keyword>
<evidence type="ECO:0000256" key="7">
    <source>
        <dbReference type="ARBA" id="ARBA00023265"/>
    </source>
</evidence>
<proteinExistence type="inferred from homology"/>
<dbReference type="PANTHER" id="PTHR31942">
    <property type="entry name" value="MLO-LIKE PROTEIN 1"/>
    <property type="match status" value="1"/>
</dbReference>
<feature type="transmembrane region" description="Helical" evidence="10">
    <location>
        <begin position="62"/>
        <end position="80"/>
    </location>
</feature>
<feature type="transmembrane region" description="Helical" evidence="10">
    <location>
        <begin position="17"/>
        <end position="41"/>
    </location>
</feature>
<feature type="region of interest" description="Disordered" evidence="9">
    <location>
        <begin position="351"/>
        <end position="408"/>
    </location>
</feature>
<dbReference type="GO" id="GO:0006952">
    <property type="term" value="P:defense response"/>
    <property type="evidence" value="ECO:0007669"/>
    <property type="project" value="UniProtKB-KW"/>
</dbReference>
<evidence type="ECO:0000256" key="5">
    <source>
        <dbReference type="ARBA" id="ARBA00022989"/>
    </source>
</evidence>
<dbReference type="AlphaFoldDB" id="A0A9Q0KYY7"/>
<dbReference type="PANTHER" id="PTHR31942:SF89">
    <property type="entry name" value="MLO-LIKE PROTEIN 3"/>
    <property type="match status" value="1"/>
</dbReference>
<feature type="transmembrane region" description="Helical" evidence="10">
    <location>
        <begin position="229"/>
        <end position="252"/>
    </location>
</feature>
<evidence type="ECO:0000313" key="11">
    <source>
        <dbReference type="EMBL" id="KAJ4978849.1"/>
    </source>
</evidence>
<comment type="subcellular location">
    <subcellularLocation>
        <location evidence="1 8">Membrane</location>
        <topology evidence="1 8">Multi-pass membrane protein</topology>
    </subcellularLocation>
</comment>
<evidence type="ECO:0000256" key="3">
    <source>
        <dbReference type="ARBA" id="ARBA00022692"/>
    </source>
</evidence>
<dbReference type="Proteomes" id="UP001141806">
    <property type="component" value="Unassembled WGS sequence"/>
</dbReference>
<keyword evidence="8" id="KW-0112">Calmodulin-binding</keyword>
<accession>A0A9Q0KYY7</accession>
<comment type="caution">
    <text evidence="11">The sequence shown here is derived from an EMBL/GenBank/DDBJ whole genome shotgun (WGS) entry which is preliminary data.</text>
</comment>
<evidence type="ECO:0000256" key="2">
    <source>
        <dbReference type="ARBA" id="ARBA00006574"/>
    </source>
</evidence>
<keyword evidence="12" id="KW-1185">Reference proteome</keyword>
<name>A0A9Q0KYY7_9MAGN</name>
<protein>
    <recommendedName>
        <fullName evidence="8">MLO-like protein</fullName>
    </recommendedName>
</protein>
<comment type="function">
    <text evidence="8">May be involved in modulation of pathogen defense and leaf cell death.</text>
</comment>
<dbReference type="EMBL" id="JAMYWD010000002">
    <property type="protein sequence ID" value="KAJ4978849.1"/>
    <property type="molecule type" value="Genomic_DNA"/>
</dbReference>
<dbReference type="GO" id="GO:0016020">
    <property type="term" value="C:membrane"/>
    <property type="evidence" value="ECO:0007669"/>
    <property type="project" value="UniProtKB-SubCell"/>
</dbReference>
<organism evidence="11 12">
    <name type="scientific">Protea cynaroides</name>
    <dbReference type="NCBI Taxonomy" id="273540"/>
    <lineage>
        <taxon>Eukaryota</taxon>
        <taxon>Viridiplantae</taxon>
        <taxon>Streptophyta</taxon>
        <taxon>Embryophyta</taxon>
        <taxon>Tracheophyta</taxon>
        <taxon>Spermatophyta</taxon>
        <taxon>Magnoliopsida</taxon>
        <taxon>Proteales</taxon>
        <taxon>Proteaceae</taxon>
        <taxon>Protea</taxon>
    </lineage>
</organism>
<feature type="transmembrane region" description="Helical" evidence="10">
    <location>
        <begin position="272"/>
        <end position="293"/>
    </location>
</feature>
<reference evidence="11" key="1">
    <citation type="journal article" date="2023" name="Plant J.">
        <title>The genome of the king protea, Protea cynaroides.</title>
        <authorList>
            <person name="Chang J."/>
            <person name="Duong T.A."/>
            <person name="Schoeman C."/>
            <person name="Ma X."/>
            <person name="Roodt D."/>
            <person name="Barker N."/>
            <person name="Li Z."/>
            <person name="Van de Peer Y."/>
            <person name="Mizrachi E."/>
        </authorList>
    </citation>
    <scope>NUCLEOTIDE SEQUENCE</scope>
    <source>
        <tissue evidence="11">Young leaves</tissue>
    </source>
</reference>
<comment type="similarity">
    <text evidence="2 8">Belongs to the MLO family.</text>
</comment>
<keyword evidence="6 8" id="KW-0472">Membrane</keyword>
<keyword evidence="3 8" id="KW-0812">Transmembrane</keyword>
<dbReference type="GO" id="GO:0005516">
    <property type="term" value="F:calmodulin binding"/>
    <property type="evidence" value="ECO:0007669"/>
    <property type="project" value="UniProtKB-KW"/>
</dbReference>
<evidence type="ECO:0000256" key="9">
    <source>
        <dbReference type="SAM" id="MobiDB-lite"/>
    </source>
</evidence>